<name>A0A926Q1N1_9FLAO</name>
<dbReference type="CDD" id="cd14797">
    <property type="entry name" value="DUF302"/>
    <property type="match status" value="1"/>
</dbReference>
<dbReference type="EMBL" id="JACVDC010000015">
    <property type="protein sequence ID" value="MBC9795773.1"/>
    <property type="molecule type" value="Genomic_DNA"/>
</dbReference>
<dbReference type="PANTHER" id="PTHR38342:SF1">
    <property type="entry name" value="SLR5037 PROTEIN"/>
    <property type="match status" value="1"/>
</dbReference>
<gene>
    <name evidence="2" type="ORF">IBL28_07340</name>
</gene>
<accession>A0A926Q1N1</accession>
<proteinExistence type="predicted"/>
<evidence type="ECO:0000259" key="1">
    <source>
        <dbReference type="Pfam" id="PF03625"/>
    </source>
</evidence>
<dbReference type="PANTHER" id="PTHR38342">
    <property type="entry name" value="SLR5037 PROTEIN"/>
    <property type="match status" value="1"/>
</dbReference>
<comment type="caution">
    <text evidence="2">The sequence shown here is derived from an EMBL/GenBank/DDBJ whole genome shotgun (WGS) entry which is preliminary data.</text>
</comment>
<evidence type="ECO:0000313" key="3">
    <source>
        <dbReference type="Proteomes" id="UP000653730"/>
    </source>
</evidence>
<dbReference type="InterPro" id="IPR035923">
    <property type="entry name" value="TT1751-like_sf"/>
</dbReference>
<dbReference type="PIRSF" id="PIRSF021774">
    <property type="entry name" value="UCP021774"/>
    <property type="match status" value="1"/>
</dbReference>
<organism evidence="2 3">
    <name type="scientific">Sinomicrobium weinanense</name>
    <dbReference type="NCBI Taxonomy" id="2842200"/>
    <lineage>
        <taxon>Bacteria</taxon>
        <taxon>Pseudomonadati</taxon>
        <taxon>Bacteroidota</taxon>
        <taxon>Flavobacteriia</taxon>
        <taxon>Flavobacteriales</taxon>
        <taxon>Flavobacteriaceae</taxon>
        <taxon>Sinomicrobium</taxon>
    </lineage>
</organism>
<sequence length="129" mass="14454">MKYYYGRILEDISFDEAVKKVIVKLSEEGFGVLTTIDVKEIFRKKLEVDFRNYKILGACNPAFAYKALQEEDKIGVMLPCNVVVQEKTPGVVEIAVVDPVVSMQGIENVSLSVIAGEVRSKLRKVVDKL</sequence>
<feature type="domain" description="DUF302" evidence="1">
    <location>
        <begin position="36"/>
        <end position="99"/>
    </location>
</feature>
<dbReference type="InterPro" id="IPR016796">
    <property type="entry name" value="UCP021774"/>
</dbReference>
<dbReference type="Proteomes" id="UP000653730">
    <property type="component" value="Unassembled WGS sequence"/>
</dbReference>
<dbReference type="InterPro" id="IPR005180">
    <property type="entry name" value="DUF302"/>
</dbReference>
<dbReference type="RefSeq" id="WP_187964922.1">
    <property type="nucleotide sequence ID" value="NZ_JACVDC010000015.1"/>
</dbReference>
<keyword evidence="3" id="KW-1185">Reference proteome</keyword>
<protein>
    <submittedName>
        <fullName evidence="2">DUF302 domain-containing protein</fullName>
    </submittedName>
</protein>
<dbReference type="AlphaFoldDB" id="A0A926Q1N1"/>
<reference evidence="2 3" key="1">
    <citation type="submission" date="2020-09" db="EMBL/GenBank/DDBJ databases">
        <title>Sinomicrobium weinanense sp. nov., a halophilic bacteria isolated from saline-alkali soil.</title>
        <authorList>
            <person name="Wu P."/>
            <person name="Ren H."/>
            <person name="Mei Y."/>
            <person name="Liang Y."/>
            <person name="Chen Z."/>
        </authorList>
    </citation>
    <scope>NUCLEOTIDE SEQUENCE [LARGE SCALE GENOMIC DNA]</scope>
    <source>
        <strain evidence="2 3">FJxs</strain>
    </source>
</reference>
<dbReference type="SUPFAM" id="SSF103247">
    <property type="entry name" value="TT1751-like"/>
    <property type="match status" value="1"/>
</dbReference>
<dbReference type="Gene3D" id="3.30.310.70">
    <property type="entry name" value="TT1751-like domain"/>
    <property type="match status" value="1"/>
</dbReference>
<dbReference type="Pfam" id="PF03625">
    <property type="entry name" value="DUF302"/>
    <property type="match status" value="1"/>
</dbReference>
<evidence type="ECO:0000313" key="2">
    <source>
        <dbReference type="EMBL" id="MBC9795773.1"/>
    </source>
</evidence>